<protein>
    <submittedName>
        <fullName evidence="1">Uncharacterized protein</fullName>
    </submittedName>
</protein>
<organism evidence="1 2">
    <name type="scientific">Liquorilactobacillus oeni DSM 19972</name>
    <dbReference type="NCBI Taxonomy" id="1423777"/>
    <lineage>
        <taxon>Bacteria</taxon>
        <taxon>Bacillati</taxon>
        <taxon>Bacillota</taxon>
        <taxon>Bacilli</taxon>
        <taxon>Lactobacillales</taxon>
        <taxon>Lactobacillaceae</taxon>
        <taxon>Liquorilactobacillus</taxon>
    </lineage>
</organism>
<keyword evidence="2" id="KW-1185">Reference proteome</keyword>
<dbReference type="EMBL" id="AZEH01000039">
    <property type="protein sequence ID" value="KRL04522.1"/>
    <property type="molecule type" value="Genomic_DNA"/>
</dbReference>
<name>A0A0R1MHE7_9LACO</name>
<reference evidence="1 2" key="1">
    <citation type="journal article" date="2015" name="Genome Announc.">
        <title>Expanding the biotechnology potential of lactobacilli through comparative genomics of 213 strains and associated genera.</title>
        <authorList>
            <person name="Sun Z."/>
            <person name="Harris H.M."/>
            <person name="McCann A."/>
            <person name="Guo C."/>
            <person name="Argimon S."/>
            <person name="Zhang W."/>
            <person name="Yang X."/>
            <person name="Jeffery I.B."/>
            <person name="Cooney J.C."/>
            <person name="Kagawa T.F."/>
            <person name="Liu W."/>
            <person name="Song Y."/>
            <person name="Salvetti E."/>
            <person name="Wrobel A."/>
            <person name="Rasinkangas P."/>
            <person name="Parkhill J."/>
            <person name="Rea M.C."/>
            <person name="O'Sullivan O."/>
            <person name="Ritari J."/>
            <person name="Douillard F.P."/>
            <person name="Paul Ross R."/>
            <person name="Yang R."/>
            <person name="Briner A.E."/>
            <person name="Felis G.E."/>
            <person name="de Vos W.M."/>
            <person name="Barrangou R."/>
            <person name="Klaenhammer T.R."/>
            <person name="Caufield P.W."/>
            <person name="Cui Y."/>
            <person name="Zhang H."/>
            <person name="O'Toole P.W."/>
        </authorList>
    </citation>
    <scope>NUCLEOTIDE SEQUENCE [LARGE SCALE GENOMIC DNA]</scope>
    <source>
        <strain evidence="1 2">DSM 19972</strain>
    </source>
</reference>
<accession>A0A0R1MHE7</accession>
<dbReference type="STRING" id="1423777.FD46_GL001653"/>
<comment type="caution">
    <text evidence="1">The sequence shown here is derived from an EMBL/GenBank/DDBJ whole genome shotgun (WGS) entry which is preliminary data.</text>
</comment>
<evidence type="ECO:0000313" key="2">
    <source>
        <dbReference type="Proteomes" id="UP000051686"/>
    </source>
</evidence>
<evidence type="ECO:0000313" key="1">
    <source>
        <dbReference type="EMBL" id="KRL04522.1"/>
    </source>
</evidence>
<proteinExistence type="predicted"/>
<gene>
    <name evidence="1" type="ORF">FD46_GL001653</name>
</gene>
<dbReference type="Proteomes" id="UP000051686">
    <property type="component" value="Unassembled WGS sequence"/>
</dbReference>
<dbReference type="AlphaFoldDB" id="A0A0R1MHE7"/>
<sequence>MQTAFHCAISSRKFISVPRCTNSKEIQIVTKFVPNEACETMSLGNIVQKPITKRIAVTNIEGIYALVAAETHSPISIKSMTIVKKIMKLIETPLYFN</sequence>